<keyword evidence="1" id="KW-0175">Coiled coil</keyword>
<dbReference type="Proteomes" id="UP000887561">
    <property type="component" value="Unplaced"/>
</dbReference>
<accession>A0A915LMV6</accession>
<reference evidence="3" key="1">
    <citation type="submission" date="2022-11" db="UniProtKB">
        <authorList>
            <consortium name="WormBaseParasite"/>
        </authorList>
    </citation>
    <scope>IDENTIFICATION</scope>
</reference>
<sequence>MDNEEDKNALKKIDEIEHRANILEKALQEQEEIRTKAEERIEAIKESFWKYLTNFFSSACNVENKGGKIIKNNKLK</sequence>
<keyword evidence="2" id="KW-1185">Reference proteome</keyword>
<dbReference type="WBParaSite" id="scaffold1487_cov229.g3174">
    <property type="protein sequence ID" value="scaffold1487_cov229.g3174"/>
    <property type="gene ID" value="scaffold1487_cov229.g3174"/>
</dbReference>
<dbReference type="AlphaFoldDB" id="A0A915LMV6"/>
<protein>
    <submittedName>
        <fullName evidence="3">Uncharacterized protein</fullName>
    </submittedName>
</protein>
<evidence type="ECO:0000313" key="3">
    <source>
        <dbReference type="WBParaSite" id="scaffold1487_cov229.g3174"/>
    </source>
</evidence>
<proteinExistence type="predicted"/>
<organism evidence="2 3">
    <name type="scientific">Meloidogyne javanica</name>
    <name type="common">Root-knot nematode worm</name>
    <dbReference type="NCBI Taxonomy" id="6303"/>
    <lineage>
        <taxon>Eukaryota</taxon>
        <taxon>Metazoa</taxon>
        <taxon>Ecdysozoa</taxon>
        <taxon>Nematoda</taxon>
        <taxon>Chromadorea</taxon>
        <taxon>Rhabditida</taxon>
        <taxon>Tylenchina</taxon>
        <taxon>Tylenchomorpha</taxon>
        <taxon>Tylenchoidea</taxon>
        <taxon>Meloidogynidae</taxon>
        <taxon>Meloidogyninae</taxon>
        <taxon>Meloidogyne</taxon>
        <taxon>Meloidogyne incognita group</taxon>
    </lineage>
</organism>
<evidence type="ECO:0000313" key="2">
    <source>
        <dbReference type="Proteomes" id="UP000887561"/>
    </source>
</evidence>
<evidence type="ECO:0000256" key="1">
    <source>
        <dbReference type="SAM" id="Coils"/>
    </source>
</evidence>
<name>A0A915LMV6_MELJA</name>
<feature type="coiled-coil region" evidence="1">
    <location>
        <begin position="13"/>
        <end position="47"/>
    </location>
</feature>